<dbReference type="Proteomes" id="UP001285441">
    <property type="component" value="Unassembled WGS sequence"/>
</dbReference>
<comment type="caution">
    <text evidence="3">The sequence shown here is derived from an EMBL/GenBank/DDBJ whole genome shotgun (WGS) entry which is preliminary data.</text>
</comment>
<proteinExistence type="predicted"/>
<gene>
    <name evidence="3" type="ORF">B0H63DRAFT_459394</name>
</gene>
<accession>A0AAE0P5R9</accession>
<evidence type="ECO:0000256" key="1">
    <source>
        <dbReference type="SAM" id="MobiDB-lite"/>
    </source>
</evidence>
<organism evidence="3 4">
    <name type="scientific">Podospora didyma</name>
    <dbReference type="NCBI Taxonomy" id="330526"/>
    <lineage>
        <taxon>Eukaryota</taxon>
        <taxon>Fungi</taxon>
        <taxon>Dikarya</taxon>
        <taxon>Ascomycota</taxon>
        <taxon>Pezizomycotina</taxon>
        <taxon>Sordariomycetes</taxon>
        <taxon>Sordariomycetidae</taxon>
        <taxon>Sordariales</taxon>
        <taxon>Podosporaceae</taxon>
        <taxon>Podospora</taxon>
    </lineage>
</organism>
<dbReference type="EMBL" id="JAULSW010000001">
    <property type="protein sequence ID" value="KAK3393851.1"/>
    <property type="molecule type" value="Genomic_DNA"/>
</dbReference>
<name>A0AAE0P5R9_9PEZI</name>
<sequence length="550" mass="57381">MSRQWSLLLSLIVAVSAVTAPPPLLPTTTSTCPTSCSLTIDDPLAYIWMDWGMWGIVNSQFHYPTITPITIVNVVNTVSNTTSTSTVLNFPPEWPQPDTNADGTRVQTIEYTRRGIVSTTTITYPEDFVVWPDEYTWDGVLSTTSECLTAATPIAAPIMSNPQRAPNTVCCGDYMGWGKYLVRTGSGTGSLLSFPENQALFPDQAAFHDCRGAGSGGPDFVAWSGVSWSTATTTSYERAAPSTPKPEMSTPRQPEPSTSPQTGPSPPRDTSVSSLSQTEPSIPHEAESSSSNVPSSPNGPASSDSPSSPNGGPSSPGEGSSPGTGPSGLGGGPSPLQGGSGLSDPPKPYNPNLTTIVYVDQGITRTGMFSVIPPPGQPRETTSYATIILTSEGVARTTTSAVVRQVGEPPERLTTIMYTDGGVARTGTFAVVPTSQPVERTSFATLVLTSNGVTRTTTSAVVVPVQSAIPETTSYTVVTYTAYGIARTTTSAIVITPMQSHSPGATGPADPPVSSTTSDGNSSGWKDTSSVFALWGCIALSVGLILGVHW</sequence>
<reference evidence="3" key="1">
    <citation type="journal article" date="2023" name="Mol. Phylogenet. Evol.">
        <title>Genome-scale phylogeny and comparative genomics of the fungal order Sordariales.</title>
        <authorList>
            <person name="Hensen N."/>
            <person name="Bonometti L."/>
            <person name="Westerberg I."/>
            <person name="Brannstrom I.O."/>
            <person name="Guillou S."/>
            <person name="Cros-Aarteil S."/>
            <person name="Calhoun S."/>
            <person name="Haridas S."/>
            <person name="Kuo A."/>
            <person name="Mondo S."/>
            <person name="Pangilinan J."/>
            <person name="Riley R."/>
            <person name="LaButti K."/>
            <person name="Andreopoulos B."/>
            <person name="Lipzen A."/>
            <person name="Chen C."/>
            <person name="Yan M."/>
            <person name="Daum C."/>
            <person name="Ng V."/>
            <person name="Clum A."/>
            <person name="Steindorff A."/>
            <person name="Ohm R.A."/>
            <person name="Martin F."/>
            <person name="Silar P."/>
            <person name="Natvig D.O."/>
            <person name="Lalanne C."/>
            <person name="Gautier V."/>
            <person name="Ament-Velasquez S.L."/>
            <person name="Kruys A."/>
            <person name="Hutchinson M.I."/>
            <person name="Powell A.J."/>
            <person name="Barry K."/>
            <person name="Miller A.N."/>
            <person name="Grigoriev I.V."/>
            <person name="Debuchy R."/>
            <person name="Gladieux P."/>
            <person name="Hiltunen Thoren M."/>
            <person name="Johannesson H."/>
        </authorList>
    </citation>
    <scope>NUCLEOTIDE SEQUENCE</scope>
    <source>
        <strain evidence="3">CBS 232.78</strain>
    </source>
</reference>
<dbReference type="AlphaFoldDB" id="A0AAE0P5R9"/>
<keyword evidence="2" id="KW-0732">Signal</keyword>
<evidence type="ECO:0000256" key="2">
    <source>
        <dbReference type="SAM" id="SignalP"/>
    </source>
</evidence>
<keyword evidence="4" id="KW-1185">Reference proteome</keyword>
<feature type="compositionally biased region" description="Polar residues" evidence="1">
    <location>
        <begin position="268"/>
        <end position="280"/>
    </location>
</feature>
<feature type="compositionally biased region" description="Polar residues" evidence="1">
    <location>
        <begin position="513"/>
        <end position="523"/>
    </location>
</feature>
<feature type="region of interest" description="Disordered" evidence="1">
    <location>
        <begin position="234"/>
        <end position="353"/>
    </location>
</feature>
<evidence type="ECO:0000313" key="3">
    <source>
        <dbReference type="EMBL" id="KAK3393851.1"/>
    </source>
</evidence>
<evidence type="ECO:0000313" key="4">
    <source>
        <dbReference type="Proteomes" id="UP001285441"/>
    </source>
</evidence>
<feature type="compositionally biased region" description="Low complexity" evidence="1">
    <location>
        <begin position="288"/>
        <end position="319"/>
    </location>
</feature>
<protein>
    <submittedName>
        <fullName evidence="3">Uncharacterized protein</fullName>
    </submittedName>
</protein>
<feature type="compositionally biased region" description="Gly residues" evidence="1">
    <location>
        <begin position="320"/>
        <end position="341"/>
    </location>
</feature>
<reference evidence="3" key="2">
    <citation type="submission" date="2023-06" db="EMBL/GenBank/DDBJ databases">
        <authorList>
            <consortium name="Lawrence Berkeley National Laboratory"/>
            <person name="Haridas S."/>
            <person name="Hensen N."/>
            <person name="Bonometti L."/>
            <person name="Westerberg I."/>
            <person name="Brannstrom I.O."/>
            <person name="Guillou S."/>
            <person name="Cros-Aarteil S."/>
            <person name="Calhoun S."/>
            <person name="Kuo A."/>
            <person name="Mondo S."/>
            <person name="Pangilinan J."/>
            <person name="Riley R."/>
            <person name="LaButti K."/>
            <person name="Andreopoulos B."/>
            <person name="Lipzen A."/>
            <person name="Chen C."/>
            <person name="Yanf M."/>
            <person name="Daum C."/>
            <person name="Ng V."/>
            <person name="Clum A."/>
            <person name="Steindorff A."/>
            <person name="Ohm R."/>
            <person name="Martin F."/>
            <person name="Silar P."/>
            <person name="Natvig D."/>
            <person name="Lalanne C."/>
            <person name="Gautier V."/>
            <person name="Ament-velasquez S.L."/>
            <person name="Kruys A."/>
            <person name="Hutchinson M.I."/>
            <person name="Powell A.J."/>
            <person name="Barry K."/>
            <person name="Miller A.N."/>
            <person name="Grigoriev I.V."/>
            <person name="Debuchy R."/>
            <person name="Gladieux P."/>
            <person name="Thoren M.H."/>
            <person name="Johannesson H."/>
        </authorList>
    </citation>
    <scope>NUCLEOTIDE SEQUENCE</scope>
    <source>
        <strain evidence="3">CBS 232.78</strain>
    </source>
</reference>
<feature type="signal peptide" evidence="2">
    <location>
        <begin position="1"/>
        <end position="17"/>
    </location>
</feature>
<feature type="region of interest" description="Disordered" evidence="1">
    <location>
        <begin position="498"/>
        <end position="523"/>
    </location>
</feature>
<feature type="chain" id="PRO_5042054157" evidence="2">
    <location>
        <begin position="18"/>
        <end position="550"/>
    </location>
</feature>